<keyword evidence="4" id="KW-0238">DNA-binding</keyword>
<dbReference type="PRINTS" id="PR00039">
    <property type="entry name" value="HTHLYSR"/>
</dbReference>
<name>A0A1B1UAN8_9BRAD</name>
<keyword evidence="3" id="KW-0805">Transcription regulation</keyword>
<evidence type="ECO:0000256" key="3">
    <source>
        <dbReference type="ARBA" id="ARBA00023015"/>
    </source>
</evidence>
<dbReference type="Pfam" id="PF00126">
    <property type="entry name" value="HTH_1"/>
    <property type="match status" value="1"/>
</dbReference>
<dbReference type="PROSITE" id="PS50931">
    <property type="entry name" value="HTH_LYSR"/>
    <property type="match status" value="1"/>
</dbReference>
<organism evidence="9 10">
    <name type="scientific">Bradyrhizobium icense</name>
    <dbReference type="NCBI Taxonomy" id="1274631"/>
    <lineage>
        <taxon>Bacteria</taxon>
        <taxon>Pseudomonadati</taxon>
        <taxon>Pseudomonadota</taxon>
        <taxon>Alphaproteobacteria</taxon>
        <taxon>Hyphomicrobiales</taxon>
        <taxon>Nitrobacteraceae</taxon>
        <taxon>Bradyrhizobium</taxon>
    </lineage>
</organism>
<dbReference type="Pfam" id="PF03466">
    <property type="entry name" value="LysR_substrate"/>
    <property type="match status" value="1"/>
</dbReference>
<evidence type="ECO:0000313" key="10">
    <source>
        <dbReference type="Proteomes" id="UP000092839"/>
    </source>
</evidence>
<gene>
    <name evidence="9" type="ORF">LMTR13_06320</name>
</gene>
<evidence type="ECO:0000256" key="7">
    <source>
        <dbReference type="ARBA" id="ARBA00043141"/>
    </source>
</evidence>
<feature type="domain" description="HTH lysR-type" evidence="8">
    <location>
        <begin position="14"/>
        <end position="71"/>
    </location>
</feature>
<dbReference type="OrthoDB" id="7840053at2"/>
<dbReference type="InterPro" id="IPR036390">
    <property type="entry name" value="WH_DNA-bd_sf"/>
</dbReference>
<dbReference type="InterPro" id="IPR036388">
    <property type="entry name" value="WH-like_DNA-bd_sf"/>
</dbReference>
<dbReference type="SUPFAM" id="SSF46785">
    <property type="entry name" value="Winged helix' DNA-binding domain"/>
    <property type="match status" value="1"/>
</dbReference>
<evidence type="ECO:0000256" key="5">
    <source>
        <dbReference type="ARBA" id="ARBA00023163"/>
    </source>
</evidence>
<sequence length="328" mass="35796">MEGVPMAGRLLRELTIRQLRALAAVQKHRSVTAASKQLYLTQPAVTLQLRNLQAVAGLPLIQRTGDGMLLTDAGREVLALADRIEAAITDCETTLEMMAGKTAGRISIGAVSTAKYFVPFMISGFSKLYPNVEITLSIGNRQEVGEALRGYDLDFAIMGRPPADIDMNVHLIGDHPHVIIAPTAHRLARKSSIAPRELAGETFLTREPGSGTRGLMEQLFETSGIRPKIGLAMSSNETIKQAVIAGLGIAFLSAHTVATELDERRLVTLDVDGLPIVRQWFALARKDKVLLPPAQAMLDFLSAKGRQFLPRTHRRLRLTRPSGRAKRA</sequence>
<dbReference type="Gene3D" id="1.10.10.10">
    <property type="entry name" value="Winged helix-like DNA-binding domain superfamily/Winged helix DNA-binding domain"/>
    <property type="match status" value="1"/>
</dbReference>
<evidence type="ECO:0000313" key="9">
    <source>
        <dbReference type="EMBL" id="ANV99847.1"/>
    </source>
</evidence>
<evidence type="ECO:0000256" key="2">
    <source>
        <dbReference type="ARBA" id="ARBA00009437"/>
    </source>
</evidence>
<protein>
    <recommendedName>
        <fullName evidence="6">HTH-type transcriptional regulator CbbR</fullName>
    </recommendedName>
    <alternativeName>
        <fullName evidence="7">RuBisCO operon transcriptional regulator</fullName>
    </alternativeName>
</protein>
<evidence type="ECO:0000259" key="8">
    <source>
        <dbReference type="PROSITE" id="PS50931"/>
    </source>
</evidence>
<dbReference type="PANTHER" id="PTHR30126">
    <property type="entry name" value="HTH-TYPE TRANSCRIPTIONAL REGULATOR"/>
    <property type="match status" value="1"/>
</dbReference>
<dbReference type="PANTHER" id="PTHR30126:SF5">
    <property type="entry name" value="HTH-TYPE TRANSCRIPTIONAL ACTIVATOR CMPR"/>
    <property type="match status" value="1"/>
</dbReference>
<evidence type="ECO:0000256" key="4">
    <source>
        <dbReference type="ARBA" id="ARBA00023125"/>
    </source>
</evidence>
<dbReference type="InterPro" id="IPR000847">
    <property type="entry name" value="LysR_HTH_N"/>
</dbReference>
<evidence type="ECO:0000256" key="1">
    <source>
        <dbReference type="ARBA" id="ARBA00003502"/>
    </source>
</evidence>
<comment type="similarity">
    <text evidence="2">Belongs to the LysR transcriptional regulatory family.</text>
</comment>
<accession>A0A1B1UAN8</accession>
<evidence type="ECO:0000256" key="6">
    <source>
        <dbReference type="ARBA" id="ARBA00039279"/>
    </source>
</evidence>
<keyword evidence="10" id="KW-1185">Reference proteome</keyword>
<dbReference type="Gene3D" id="3.40.190.290">
    <property type="match status" value="1"/>
</dbReference>
<dbReference type="CDD" id="cd08419">
    <property type="entry name" value="PBP2_CbbR_RubisCO_like"/>
    <property type="match status" value="1"/>
</dbReference>
<dbReference type="Proteomes" id="UP000092839">
    <property type="component" value="Chromosome"/>
</dbReference>
<dbReference type="EMBL" id="CP016428">
    <property type="protein sequence ID" value="ANV99847.1"/>
    <property type="molecule type" value="Genomic_DNA"/>
</dbReference>
<comment type="function">
    <text evidence="1">NodD regulates the expression of the nodABCFE genes which encode other nodulation proteins. NodD is also a negative regulator of its own expression. Binds flavonoids as inducers.</text>
</comment>
<reference evidence="9 10" key="1">
    <citation type="submission" date="2016-07" db="EMBL/GenBank/DDBJ databases">
        <title>Complete genome sequence of Bradyrhizobium icense LMTR 13T, a potential inoculant strain isolated from lima bean (Phaseolus lunatus) in Peru.</title>
        <authorList>
            <person name="Ormeno-Orrillo E."/>
            <person name="Duran D."/>
            <person name="Rogel M.A."/>
            <person name="Rey L."/>
            <person name="Imperial J."/>
            <person name="Ruiz-Argueso T."/>
            <person name="Martinez-Romero E."/>
        </authorList>
    </citation>
    <scope>NUCLEOTIDE SEQUENCE [LARGE SCALE GENOMIC DNA]</scope>
    <source>
        <strain evidence="9 10">LMTR 13</strain>
    </source>
</reference>
<proteinExistence type="inferred from homology"/>
<keyword evidence="5" id="KW-0804">Transcription</keyword>
<dbReference type="AlphaFoldDB" id="A0A1B1UAN8"/>
<dbReference type="KEGG" id="bic:LMTR13_06320"/>
<dbReference type="SUPFAM" id="SSF53850">
    <property type="entry name" value="Periplasmic binding protein-like II"/>
    <property type="match status" value="1"/>
</dbReference>
<dbReference type="InterPro" id="IPR005119">
    <property type="entry name" value="LysR_subst-bd"/>
</dbReference>
<dbReference type="STRING" id="1274631.LMTR13_06320"/>
<dbReference type="GO" id="GO:0003700">
    <property type="term" value="F:DNA-binding transcription factor activity"/>
    <property type="evidence" value="ECO:0007669"/>
    <property type="project" value="InterPro"/>
</dbReference>
<dbReference type="GO" id="GO:0000976">
    <property type="term" value="F:transcription cis-regulatory region binding"/>
    <property type="evidence" value="ECO:0007669"/>
    <property type="project" value="TreeGrafter"/>
</dbReference>